<evidence type="ECO:0000256" key="2">
    <source>
        <dbReference type="ARBA" id="ARBA00022857"/>
    </source>
</evidence>
<evidence type="ECO:0000259" key="6">
    <source>
        <dbReference type="Pfam" id="PF08546"/>
    </source>
</evidence>
<keyword evidence="4" id="KW-0566">Pantothenate biosynthesis</keyword>
<dbReference type="Gene3D" id="3.40.50.720">
    <property type="entry name" value="NAD(P)-binding Rossmann-like Domain"/>
    <property type="match status" value="1"/>
</dbReference>
<comment type="pathway">
    <text evidence="4">Cofactor biosynthesis; (R)-pantothenate biosynthesis; (R)-pantoate from 3-methyl-2-oxobutanoate: step 2/2.</text>
</comment>
<dbReference type="SUPFAM" id="SSF51735">
    <property type="entry name" value="NAD(P)-binding Rossmann-fold domains"/>
    <property type="match status" value="1"/>
</dbReference>
<dbReference type="Pfam" id="PF08546">
    <property type="entry name" value="ApbA_C"/>
    <property type="match status" value="1"/>
</dbReference>
<dbReference type="InterPro" id="IPR013332">
    <property type="entry name" value="KPR_N"/>
</dbReference>
<protein>
    <recommendedName>
        <fullName evidence="4">2-dehydropantoate 2-reductase</fullName>
        <ecNumber evidence="4">1.1.1.169</ecNumber>
    </recommendedName>
    <alternativeName>
        <fullName evidence="4">Ketopantoate reductase</fullName>
    </alternativeName>
</protein>
<evidence type="ECO:0000256" key="4">
    <source>
        <dbReference type="RuleBase" id="RU362068"/>
    </source>
</evidence>
<dbReference type="InterPro" id="IPR003710">
    <property type="entry name" value="ApbA"/>
</dbReference>
<dbReference type="PANTHER" id="PTHR21708">
    <property type="entry name" value="PROBABLE 2-DEHYDROPANTOATE 2-REDUCTASE"/>
    <property type="match status" value="1"/>
</dbReference>
<dbReference type="PANTHER" id="PTHR21708:SF26">
    <property type="entry name" value="2-DEHYDROPANTOATE 2-REDUCTASE"/>
    <property type="match status" value="1"/>
</dbReference>
<evidence type="ECO:0000259" key="5">
    <source>
        <dbReference type="Pfam" id="PF02558"/>
    </source>
</evidence>
<dbReference type="Pfam" id="PF02558">
    <property type="entry name" value="ApbA"/>
    <property type="match status" value="1"/>
</dbReference>
<accession>A0A417YZA6</accession>
<comment type="similarity">
    <text evidence="1 4">Belongs to the ketopantoate reductase family.</text>
</comment>
<dbReference type="InterPro" id="IPR008927">
    <property type="entry name" value="6-PGluconate_DH-like_C_sf"/>
</dbReference>
<dbReference type="InterPro" id="IPR051402">
    <property type="entry name" value="KPR-Related"/>
</dbReference>
<dbReference type="GO" id="GO:0015940">
    <property type="term" value="P:pantothenate biosynthetic process"/>
    <property type="evidence" value="ECO:0007669"/>
    <property type="project" value="UniProtKB-UniPathway"/>
</dbReference>
<gene>
    <name evidence="7" type="ORF">D1832_14430</name>
</gene>
<dbReference type="UniPathway" id="UPA00028">
    <property type="reaction ID" value="UER00004"/>
</dbReference>
<feature type="domain" description="Ketopantoate reductase C-terminal" evidence="6">
    <location>
        <begin position="183"/>
        <end position="295"/>
    </location>
</feature>
<comment type="caution">
    <text evidence="7">The sequence shown here is derived from an EMBL/GenBank/DDBJ whole genome shotgun (WGS) entry which is preliminary data.</text>
</comment>
<dbReference type="EMBL" id="QWLM01000026">
    <property type="protein sequence ID" value="RHW43084.1"/>
    <property type="molecule type" value="Genomic_DNA"/>
</dbReference>
<feature type="domain" description="Ketopantoate reductase N-terminal" evidence="5">
    <location>
        <begin position="8"/>
        <end position="146"/>
    </location>
</feature>
<dbReference type="AlphaFoldDB" id="A0A417YZA6"/>
<dbReference type="SUPFAM" id="SSF48179">
    <property type="entry name" value="6-phosphogluconate dehydrogenase C-terminal domain-like"/>
    <property type="match status" value="1"/>
</dbReference>
<dbReference type="InterPro" id="IPR013752">
    <property type="entry name" value="KPA_reductase"/>
</dbReference>
<reference evidence="7 8" key="1">
    <citation type="submission" date="2018-08" db="EMBL/GenBank/DDBJ databases">
        <title>Whole genome sequence analysis of Dermacoccus abyssi bacteria isolated from Deep Mariana trench Micromonospora spp reveals genes involved in the environmental adaptation and production of secondary metabolites.</title>
        <authorList>
            <person name="Abdel-Mageed W.M."/>
            <person name="Lehri B."/>
            <person name="Nouioui I."/>
            <person name="Goodfellow I."/>
            <person name="Jaspars M."/>
            <person name="Karlyshev A."/>
        </authorList>
    </citation>
    <scope>NUCLEOTIDE SEQUENCE [LARGE SCALE GENOMIC DNA]</scope>
    <source>
        <strain evidence="7 8">MT1.1</strain>
    </source>
</reference>
<dbReference type="GO" id="GO:0008677">
    <property type="term" value="F:2-dehydropantoate 2-reductase activity"/>
    <property type="evidence" value="ECO:0007669"/>
    <property type="project" value="UniProtKB-EC"/>
</dbReference>
<evidence type="ECO:0000256" key="3">
    <source>
        <dbReference type="ARBA" id="ARBA00023002"/>
    </source>
</evidence>
<dbReference type="EC" id="1.1.1.169" evidence="4"/>
<evidence type="ECO:0000256" key="1">
    <source>
        <dbReference type="ARBA" id="ARBA00007870"/>
    </source>
</evidence>
<keyword evidence="2 4" id="KW-0521">NADP</keyword>
<organism evidence="7 8">
    <name type="scientific">Dermacoccus abyssi</name>
    <dbReference type="NCBI Taxonomy" id="322596"/>
    <lineage>
        <taxon>Bacteria</taxon>
        <taxon>Bacillati</taxon>
        <taxon>Actinomycetota</taxon>
        <taxon>Actinomycetes</taxon>
        <taxon>Micrococcales</taxon>
        <taxon>Dermacoccaceae</taxon>
        <taxon>Dermacoccus</taxon>
    </lineage>
</organism>
<dbReference type="Proteomes" id="UP000285376">
    <property type="component" value="Unassembled WGS sequence"/>
</dbReference>
<evidence type="ECO:0000313" key="7">
    <source>
        <dbReference type="EMBL" id="RHW43084.1"/>
    </source>
</evidence>
<keyword evidence="3 4" id="KW-0560">Oxidoreductase</keyword>
<proteinExistence type="inferred from homology"/>
<dbReference type="InterPro" id="IPR013328">
    <property type="entry name" value="6PGD_dom2"/>
</dbReference>
<comment type="catalytic activity">
    <reaction evidence="4">
        <text>(R)-pantoate + NADP(+) = 2-dehydropantoate + NADPH + H(+)</text>
        <dbReference type="Rhea" id="RHEA:16233"/>
        <dbReference type="ChEBI" id="CHEBI:11561"/>
        <dbReference type="ChEBI" id="CHEBI:15378"/>
        <dbReference type="ChEBI" id="CHEBI:15980"/>
        <dbReference type="ChEBI" id="CHEBI:57783"/>
        <dbReference type="ChEBI" id="CHEBI:58349"/>
        <dbReference type="EC" id="1.1.1.169"/>
    </reaction>
</comment>
<dbReference type="NCBIfam" id="TIGR00745">
    <property type="entry name" value="apbA_panE"/>
    <property type="match status" value="1"/>
</dbReference>
<dbReference type="RefSeq" id="WP_118915066.1">
    <property type="nucleotide sequence ID" value="NZ_CBCRVH010000025.1"/>
</dbReference>
<evidence type="ECO:0000313" key="8">
    <source>
        <dbReference type="Proteomes" id="UP000285376"/>
    </source>
</evidence>
<name>A0A417YZA6_9MICO</name>
<dbReference type="Gene3D" id="1.10.1040.10">
    <property type="entry name" value="N-(1-d-carboxylethyl)-l-norvaline Dehydrogenase, domain 2"/>
    <property type="match status" value="1"/>
</dbReference>
<dbReference type="GO" id="GO:0005737">
    <property type="term" value="C:cytoplasm"/>
    <property type="evidence" value="ECO:0007669"/>
    <property type="project" value="TreeGrafter"/>
</dbReference>
<comment type="function">
    <text evidence="4">Catalyzes the NADPH-dependent reduction of ketopantoate into pantoic acid.</text>
</comment>
<sequence length="301" mass="31628">MENSPQHIVVLGPGGVGGLIAALASRAGHRVTCLASESTVDVLRRDGITVSSAQFGDFTAPVEADTALREPAGLVFVTVKATSLEAALERLDPDAIGGALIVPLLNGVDHMTLLRERYSPEQVTGGVIRVEATRPRPGIVEHASSFADIDLASATTDRARLDEAAATLNAIGLGVRVLDDEAQMLWAKLSFLGPFALSTTVNRAPIGVVRTEHADELDAMIDEAALVSSAECGARFDERARQLADALGDAAKSSMLRDAEAGRPTEIDAIGGALLRAGERHGIDTPVIRDVMTRLQPQQSS</sequence>
<dbReference type="InterPro" id="IPR036291">
    <property type="entry name" value="NAD(P)-bd_dom_sf"/>
</dbReference>